<comment type="similarity">
    <text evidence="2 11">Belongs to the complex I NDUFA13 subunit family.</text>
</comment>
<evidence type="ECO:0000256" key="2">
    <source>
        <dbReference type="ARBA" id="ARBA00007312"/>
    </source>
</evidence>
<accession>A0A8J4PUS9</accession>
<comment type="subcellular location">
    <subcellularLocation>
        <location evidence="1 11">Mitochondrion inner membrane</location>
        <topology evidence="1 11">Single-pass membrane protein</topology>
        <orientation evidence="1 11">Matrix side</orientation>
    </subcellularLocation>
</comment>
<organism evidence="12 13">
    <name type="scientific">Polysphondylium violaceum</name>
    <dbReference type="NCBI Taxonomy" id="133409"/>
    <lineage>
        <taxon>Eukaryota</taxon>
        <taxon>Amoebozoa</taxon>
        <taxon>Evosea</taxon>
        <taxon>Eumycetozoa</taxon>
        <taxon>Dictyostelia</taxon>
        <taxon>Dictyosteliales</taxon>
        <taxon>Dictyosteliaceae</taxon>
        <taxon>Polysphondylium</taxon>
    </lineage>
</organism>
<keyword evidence="8 11" id="KW-1133">Transmembrane helix</keyword>
<keyword evidence="4 11" id="KW-0679">Respiratory chain</keyword>
<dbReference type="PANTHER" id="PTHR12966">
    <property type="entry name" value="NADH DEHYDROGENASE UBIQUINONE 1 ALPHA SUBCOMPLEX SUBUNIT 13"/>
    <property type="match status" value="1"/>
</dbReference>
<evidence type="ECO:0000256" key="7">
    <source>
        <dbReference type="ARBA" id="ARBA00022982"/>
    </source>
</evidence>
<keyword evidence="5 11" id="KW-0812">Transmembrane</keyword>
<evidence type="ECO:0000256" key="11">
    <source>
        <dbReference type="RuleBase" id="RU368034"/>
    </source>
</evidence>
<evidence type="ECO:0000256" key="4">
    <source>
        <dbReference type="ARBA" id="ARBA00022660"/>
    </source>
</evidence>
<keyword evidence="6 11" id="KW-0999">Mitochondrion inner membrane</keyword>
<proteinExistence type="inferred from homology"/>
<keyword evidence="13" id="KW-1185">Reference proteome</keyword>
<evidence type="ECO:0000256" key="8">
    <source>
        <dbReference type="ARBA" id="ARBA00022989"/>
    </source>
</evidence>
<dbReference type="Proteomes" id="UP000695562">
    <property type="component" value="Unassembled WGS sequence"/>
</dbReference>
<keyword evidence="7 11" id="KW-0249">Electron transport</keyword>
<evidence type="ECO:0000256" key="10">
    <source>
        <dbReference type="ARBA" id="ARBA00023136"/>
    </source>
</evidence>
<evidence type="ECO:0000256" key="9">
    <source>
        <dbReference type="ARBA" id="ARBA00023128"/>
    </source>
</evidence>
<dbReference type="EMBL" id="AJWJ01000106">
    <property type="protein sequence ID" value="KAF2075288.1"/>
    <property type="molecule type" value="Genomic_DNA"/>
</dbReference>
<evidence type="ECO:0000256" key="6">
    <source>
        <dbReference type="ARBA" id="ARBA00022792"/>
    </source>
</evidence>
<protein>
    <recommendedName>
        <fullName evidence="11">NADH dehydrogenase [ubiquinone] 1 alpha subcomplex subunit 13</fullName>
    </recommendedName>
</protein>
<keyword evidence="9 11" id="KW-0496">Mitochondrion</keyword>
<dbReference type="PANTHER" id="PTHR12966:SF0">
    <property type="entry name" value="NADH DEHYDROGENASE [UBIQUINONE] 1 ALPHA SUBCOMPLEX SUBUNIT 13"/>
    <property type="match status" value="1"/>
</dbReference>
<keyword evidence="10 11" id="KW-0472">Membrane</keyword>
<dbReference type="GO" id="GO:0045271">
    <property type="term" value="C:respiratory chain complex I"/>
    <property type="evidence" value="ECO:0007669"/>
    <property type="project" value="UniProtKB-UniRule"/>
</dbReference>
<sequence length="121" mass="14282">MTINYRQRWVQDLPPVGGYPKIHFGRRSPPPVSGYWMFGVTFALMGVGHYIFLKDKIARIADEEEENRRLTYILPIIQAENDINFLASPHKNVYHTRYMPPQTPHKRTYAALPKRLFEEKH</sequence>
<evidence type="ECO:0000256" key="3">
    <source>
        <dbReference type="ARBA" id="ARBA00022448"/>
    </source>
</evidence>
<comment type="function">
    <text evidence="11">Complex I functions in the transfer of electrons from NADH to the respiratory chain. Accessory subunit of the mitochondrial membrane respiratory chain NADH dehydrogenase (Complex I), that is believed not to be involved in catalysis.</text>
</comment>
<keyword evidence="3 11" id="KW-0813">Transport</keyword>
<dbReference type="GO" id="GO:0005743">
    <property type="term" value="C:mitochondrial inner membrane"/>
    <property type="evidence" value="ECO:0007669"/>
    <property type="project" value="UniProtKB-SubCell"/>
</dbReference>
<dbReference type="Pfam" id="PF06212">
    <property type="entry name" value="GRIM-19"/>
    <property type="match status" value="1"/>
</dbReference>
<evidence type="ECO:0000313" key="13">
    <source>
        <dbReference type="Proteomes" id="UP000695562"/>
    </source>
</evidence>
<gene>
    <name evidence="12" type="ORF">CYY_003417</name>
</gene>
<evidence type="ECO:0000256" key="1">
    <source>
        <dbReference type="ARBA" id="ARBA00004298"/>
    </source>
</evidence>
<dbReference type="InterPro" id="IPR009346">
    <property type="entry name" value="GRIM-19"/>
</dbReference>
<dbReference type="OrthoDB" id="3308at2759"/>
<reference evidence="12" key="1">
    <citation type="submission" date="2020-01" db="EMBL/GenBank/DDBJ databases">
        <title>Development of genomics and gene disruption for Polysphondylium violaceum indicates a role for the polyketide synthase stlB in stalk morphogenesis.</title>
        <authorList>
            <person name="Narita B."/>
            <person name="Kawabe Y."/>
            <person name="Kin K."/>
            <person name="Saito T."/>
            <person name="Gibbs R."/>
            <person name="Kuspa A."/>
            <person name="Muzny D."/>
            <person name="Queller D."/>
            <person name="Richards S."/>
            <person name="Strassman J."/>
            <person name="Sucgang R."/>
            <person name="Worley K."/>
            <person name="Schaap P."/>
        </authorList>
    </citation>
    <scope>NUCLEOTIDE SEQUENCE</scope>
    <source>
        <strain evidence="12">QSvi11</strain>
    </source>
</reference>
<name>A0A8J4PUS9_9MYCE</name>
<dbReference type="AlphaFoldDB" id="A0A8J4PUS9"/>
<comment type="caution">
    <text evidence="12">The sequence shown here is derived from an EMBL/GenBank/DDBJ whole genome shotgun (WGS) entry which is preliminary data.</text>
</comment>
<feature type="transmembrane region" description="Helical" evidence="11">
    <location>
        <begin position="34"/>
        <end position="53"/>
    </location>
</feature>
<evidence type="ECO:0000313" key="12">
    <source>
        <dbReference type="EMBL" id="KAF2075288.1"/>
    </source>
</evidence>
<evidence type="ECO:0000256" key="5">
    <source>
        <dbReference type="ARBA" id="ARBA00022692"/>
    </source>
</evidence>